<comment type="catalytic activity">
    <reaction evidence="1 6">
        <text>beta-D-ribopyranose = beta-D-ribofuranose</text>
        <dbReference type="Rhea" id="RHEA:25432"/>
        <dbReference type="ChEBI" id="CHEBI:27476"/>
        <dbReference type="ChEBI" id="CHEBI:47002"/>
        <dbReference type="EC" id="5.4.99.62"/>
    </reaction>
</comment>
<dbReference type="PANTHER" id="PTHR37831:SF1">
    <property type="entry name" value="D-RIBOSE PYRANASE"/>
    <property type="match status" value="1"/>
</dbReference>
<evidence type="ECO:0000256" key="2">
    <source>
        <dbReference type="ARBA" id="ARBA00012862"/>
    </source>
</evidence>
<keyword evidence="4 6" id="KW-0413">Isomerase</keyword>
<dbReference type="GO" id="GO:0005829">
    <property type="term" value="C:cytosol"/>
    <property type="evidence" value="ECO:0007669"/>
    <property type="project" value="TreeGrafter"/>
</dbReference>
<dbReference type="FunFam" id="3.40.1650.10:FF:000004">
    <property type="entry name" value="D-ribose pyranase"/>
    <property type="match status" value="1"/>
</dbReference>
<dbReference type="NCBIfam" id="NF008761">
    <property type="entry name" value="PRK11797.1"/>
    <property type="match status" value="1"/>
</dbReference>
<dbReference type="EC" id="5.4.99.62" evidence="2 6"/>
<feature type="binding site" evidence="6">
    <location>
        <position position="98"/>
    </location>
    <ligand>
        <name>substrate</name>
    </ligand>
</feature>
<dbReference type="RefSeq" id="WP_091529483.1">
    <property type="nucleotide sequence ID" value="NZ_FOLT01000004.1"/>
</dbReference>
<dbReference type="SUPFAM" id="SSF102546">
    <property type="entry name" value="RbsD-like"/>
    <property type="match status" value="1"/>
</dbReference>
<reference evidence="8" key="1">
    <citation type="submission" date="2016-10" db="EMBL/GenBank/DDBJ databases">
        <authorList>
            <person name="Varghese N."/>
            <person name="Submissions S."/>
        </authorList>
    </citation>
    <scope>NUCLEOTIDE SEQUENCE [LARGE SCALE GENOMIC DNA]</scope>
    <source>
        <strain evidence="8">DSM 23664</strain>
    </source>
</reference>
<dbReference type="UniPathway" id="UPA00916">
    <property type="reaction ID" value="UER00888"/>
</dbReference>
<comment type="function">
    <text evidence="6">Catalyzes the interconversion of beta-pyran and beta-furan forms of D-ribose.</text>
</comment>
<dbReference type="Gene3D" id="3.40.1650.10">
    <property type="entry name" value="RbsD-like domain"/>
    <property type="match status" value="1"/>
</dbReference>
<dbReference type="GO" id="GO:0016872">
    <property type="term" value="F:intramolecular lyase activity"/>
    <property type="evidence" value="ECO:0007669"/>
    <property type="project" value="UniProtKB-UniRule"/>
</dbReference>
<dbReference type="InterPro" id="IPR023750">
    <property type="entry name" value="RbsD-like_sf"/>
</dbReference>
<evidence type="ECO:0000256" key="5">
    <source>
        <dbReference type="ARBA" id="ARBA00023277"/>
    </source>
</evidence>
<dbReference type="OrthoDB" id="9805009at2"/>
<sequence>MKKNGILNSEISKVLADLGHTDQIMIGDCGLPIPQGVKKIDLALELGEPKFIDVLTVILKEMEVEKYLLADEVKEYNAEQLKKIKEHMGETETKWLSHEELKQQSHKVKAIIRTGEATPYSNIILQSGVIF</sequence>
<gene>
    <name evidence="6" type="primary">rbsD</name>
    <name evidence="7" type="ORF">SAMN04488102_104181</name>
</gene>
<evidence type="ECO:0000256" key="6">
    <source>
        <dbReference type="HAMAP-Rule" id="MF_01661"/>
    </source>
</evidence>
<dbReference type="AlphaFoldDB" id="A0A1I1HSL5"/>
<dbReference type="Pfam" id="PF05025">
    <property type="entry name" value="RbsD_FucU"/>
    <property type="match status" value="1"/>
</dbReference>
<feature type="binding site" evidence="6">
    <location>
        <begin position="120"/>
        <end position="122"/>
    </location>
    <ligand>
        <name>substrate</name>
    </ligand>
</feature>
<evidence type="ECO:0000313" key="7">
    <source>
        <dbReference type="EMBL" id="SFC26886.1"/>
    </source>
</evidence>
<organism evidence="7 8">
    <name type="scientific">Alkalibacterium subtropicum</name>
    <dbReference type="NCBI Taxonomy" id="753702"/>
    <lineage>
        <taxon>Bacteria</taxon>
        <taxon>Bacillati</taxon>
        <taxon>Bacillota</taxon>
        <taxon>Bacilli</taxon>
        <taxon>Lactobacillales</taxon>
        <taxon>Carnobacteriaceae</taxon>
        <taxon>Alkalibacterium</taxon>
    </lineage>
</organism>
<evidence type="ECO:0000313" key="8">
    <source>
        <dbReference type="Proteomes" id="UP000199612"/>
    </source>
</evidence>
<evidence type="ECO:0000256" key="4">
    <source>
        <dbReference type="ARBA" id="ARBA00023235"/>
    </source>
</evidence>
<protein>
    <recommendedName>
        <fullName evidence="2 6">D-ribose pyranase</fullName>
        <ecNumber evidence="2 6">5.4.99.62</ecNumber>
    </recommendedName>
</protein>
<dbReference type="EMBL" id="FOLT01000004">
    <property type="protein sequence ID" value="SFC26886.1"/>
    <property type="molecule type" value="Genomic_DNA"/>
</dbReference>
<comment type="similarity">
    <text evidence="6">Belongs to the RbsD / FucU family. RbsD subfamily.</text>
</comment>
<keyword evidence="8" id="KW-1185">Reference proteome</keyword>
<keyword evidence="3 6" id="KW-0963">Cytoplasm</keyword>
<dbReference type="PANTHER" id="PTHR37831">
    <property type="entry name" value="D-RIBOSE PYRANASE"/>
    <property type="match status" value="1"/>
</dbReference>
<dbReference type="HAMAP" id="MF_01661">
    <property type="entry name" value="D_rib_pyranase"/>
    <property type="match status" value="1"/>
</dbReference>
<dbReference type="Proteomes" id="UP000199612">
    <property type="component" value="Unassembled WGS sequence"/>
</dbReference>
<comment type="subunit">
    <text evidence="6">Homodecamer.</text>
</comment>
<name>A0A1I1HSL5_9LACT</name>
<accession>A0A1I1HSL5</accession>
<evidence type="ECO:0000256" key="1">
    <source>
        <dbReference type="ARBA" id="ARBA00000223"/>
    </source>
</evidence>
<feature type="active site" description="Proton donor" evidence="6">
    <location>
        <position position="20"/>
    </location>
</feature>
<dbReference type="InterPro" id="IPR007721">
    <property type="entry name" value="RbsD_FucU"/>
</dbReference>
<comment type="pathway">
    <text evidence="6">Carbohydrate metabolism; D-ribose degradation; D-ribose 5-phosphate from beta-D-ribopyranose: step 1/2.</text>
</comment>
<keyword evidence="5 6" id="KW-0119">Carbohydrate metabolism</keyword>
<evidence type="ECO:0000256" key="3">
    <source>
        <dbReference type="ARBA" id="ARBA00022490"/>
    </source>
</evidence>
<feature type="binding site" evidence="6">
    <location>
        <position position="28"/>
    </location>
    <ligand>
        <name>substrate</name>
    </ligand>
</feature>
<comment type="subcellular location">
    <subcellularLocation>
        <location evidence="6">Cytoplasm</location>
    </subcellularLocation>
</comment>
<dbReference type="GO" id="GO:0019303">
    <property type="term" value="P:D-ribose catabolic process"/>
    <property type="evidence" value="ECO:0007669"/>
    <property type="project" value="UniProtKB-UniRule"/>
</dbReference>
<dbReference type="GO" id="GO:0048029">
    <property type="term" value="F:monosaccharide binding"/>
    <property type="evidence" value="ECO:0007669"/>
    <property type="project" value="InterPro"/>
</dbReference>
<dbReference type="InterPro" id="IPR023064">
    <property type="entry name" value="D-ribose_pyranase"/>
</dbReference>
<dbReference type="GO" id="GO:0062193">
    <property type="term" value="F:D-ribose pyranase activity"/>
    <property type="evidence" value="ECO:0007669"/>
    <property type="project" value="UniProtKB-EC"/>
</dbReference>
<dbReference type="STRING" id="753702.SAMN04488102_104181"/>
<proteinExistence type="inferred from homology"/>